<keyword evidence="3" id="KW-1185">Reference proteome</keyword>
<dbReference type="Gene3D" id="3.40.190.10">
    <property type="entry name" value="Periplasmic binding protein-like II"/>
    <property type="match status" value="2"/>
</dbReference>
<dbReference type="Proteomes" id="UP000317365">
    <property type="component" value="Chromosome"/>
</dbReference>
<proteinExistence type="predicted"/>
<gene>
    <name evidence="2" type="ORF">EXZ61_11545</name>
</gene>
<dbReference type="EMBL" id="CP036282">
    <property type="protein sequence ID" value="QDL54753.1"/>
    <property type="molecule type" value="Genomic_DNA"/>
</dbReference>
<evidence type="ECO:0000313" key="2">
    <source>
        <dbReference type="EMBL" id="QDL54753.1"/>
    </source>
</evidence>
<sequence length="280" mass="30738">MGSSEMDTVNSMNRRNAVVGLSQALTAGVMGLHPGVGFTATQGPSLLRLCFEQADVRPWRTREGTGLNFSLINAVAINVGVRVEYVPLPWKRCLAELKSNAVDGAIGASFKSDRLEMGAYPGGKTPDASKRLYVERYVLVRRKFSAIQWNGRAFSHVDGPVGTQLGYSIGEQLLSMDVLVDDGSSSIAELLQKLMAGRVSAAAVLGNELRYWMRQEPKLADKLEVLPQPLVEKPYFLMFSHRLVETSPALANEFWNSVEQQRKAAPYRLIEAQALEGIAP</sequence>
<protein>
    <submittedName>
        <fullName evidence="2">Transporter substrate-binding domain-containing protein</fullName>
    </submittedName>
</protein>
<feature type="domain" description="Solute-binding protein family 3/N-terminal" evidence="1">
    <location>
        <begin position="63"/>
        <end position="112"/>
    </location>
</feature>
<dbReference type="Pfam" id="PF00497">
    <property type="entry name" value="SBP_bac_3"/>
    <property type="match status" value="1"/>
</dbReference>
<reference evidence="3" key="1">
    <citation type="submission" date="2019-02" db="EMBL/GenBank/DDBJ databases">
        <title>Complete genome sequence of Rhodoferax sp. Gr-4.</title>
        <authorList>
            <person name="Jin L."/>
        </authorList>
    </citation>
    <scope>NUCLEOTIDE SEQUENCE [LARGE SCALE GENOMIC DNA]</scope>
    <source>
        <strain evidence="3">Gr-4</strain>
    </source>
</reference>
<organism evidence="2 3">
    <name type="scientific">Rhodoferax aquaticus</name>
    <dbReference type="NCBI Taxonomy" id="2527691"/>
    <lineage>
        <taxon>Bacteria</taxon>
        <taxon>Pseudomonadati</taxon>
        <taxon>Pseudomonadota</taxon>
        <taxon>Betaproteobacteria</taxon>
        <taxon>Burkholderiales</taxon>
        <taxon>Comamonadaceae</taxon>
        <taxon>Rhodoferax</taxon>
    </lineage>
</organism>
<accession>A0A515EQ03</accession>
<reference evidence="3" key="2">
    <citation type="journal article" date="2020" name="Int. J. Syst. Evol. Microbiol.">
        <title>Genomic insights into a novel species Rhodoferax aquaticus sp. nov., isolated from freshwater.</title>
        <authorList>
            <person name="Li T."/>
            <person name="Zhuo Y."/>
            <person name="Jin C.Z."/>
            <person name="Wu X."/>
            <person name="Ko S.R."/>
            <person name="Jin F.J."/>
            <person name="Ahn C.Y."/>
            <person name="Oh H.M."/>
            <person name="Lee H.G."/>
            <person name="Jin L."/>
        </authorList>
    </citation>
    <scope>NUCLEOTIDE SEQUENCE [LARGE SCALE GENOMIC DNA]</scope>
    <source>
        <strain evidence="3">Gr-4</strain>
    </source>
</reference>
<dbReference type="KEGG" id="rhg:EXZ61_11545"/>
<dbReference type="InterPro" id="IPR001638">
    <property type="entry name" value="Solute-binding_3/MltF_N"/>
</dbReference>
<name>A0A515EQ03_9BURK</name>
<dbReference type="SUPFAM" id="SSF53850">
    <property type="entry name" value="Periplasmic binding protein-like II"/>
    <property type="match status" value="1"/>
</dbReference>
<evidence type="ECO:0000259" key="1">
    <source>
        <dbReference type="Pfam" id="PF00497"/>
    </source>
</evidence>
<evidence type="ECO:0000313" key="3">
    <source>
        <dbReference type="Proteomes" id="UP000317365"/>
    </source>
</evidence>
<dbReference type="AlphaFoldDB" id="A0A515EQ03"/>